<proteinExistence type="predicted"/>
<gene>
    <name evidence="3" type="ORF">GWI33_014578</name>
</gene>
<dbReference type="EMBL" id="JAACXV010013730">
    <property type="protein sequence ID" value="KAF7272676.1"/>
    <property type="molecule type" value="Genomic_DNA"/>
</dbReference>
<keyword evidence="2" id="KW-1133">Transmembrane helix</keyword>
<dbReference type="AlphaFoldDB" id="A0A834I4T2"/>
<feature type="region of interest" description="Disordered" evidence="1">
    <location>
        <begin position="187"/>
        <end position="207"/>
    </location>
</feature>
<evidence type="ECO:0000256" key="1">
    <source>
        <dbReference type="SAM" id="MobiDB-lite"/>
    </source>
</evidence>
<feature type="transmembrane region" description="Helical" evidence="2">
    <location>
        <begin position="470"/>
        <end position="491"/>
    </location>
</feature>
<comment type="caution">
    <text evidence="3">The sequence shown here is derived from an EMBL/GenBank/DDBJ whole genome shotgun (WGS) entry which is preliminary data.</text>
</comment>
<sequence>MCDSVEGELSQSDDSVSDEISYSFSQELTHNVLVTFRVILRQESASQKKERATNVEYIKAFFHRGLRCSCLSLAKMRAMKSALVIFVGFYFCCESSATHNCTDIAANDTEHHHQSRSIEDTIIPTQNSSGQQKRSFDIGNVTQVFKENFKSLNSKIFGKREGCTGCKSSDSPNVAVDPDQIVADIPKKSCCSNSSSKPPPGELEEVNDNFSPIKEKRTMRLIIGPGENTVFHNTANASSIRNFLNKTRDKDMLEQIQPQVLKEYIRAKREDNGRNAGNDTLNRTQLFFIEENNGTDIDRNNIKEMSQKCKERMRRVFFNNNKSQSGFIRLFDCLSVIKIAGKPKGPTKSIKLSAEVVPEISGHEKQIITKHSIIDITAVYPYNETKVKHLKDDKLMVPPESDNGVHEADDILEAKLKANQALRLFLMKLKLPEKIIEDDEENFVDGIGIFYYTIRTIKAIYYSDSFYLEMASYLLGVAAFLLLLLYLLLWLGRMNLIPSTIVTYRATRR</sequence>
<dbReference type="Proteomes" id="UP000625711">
    <property type="component" value="Unassembled WGS sequence"/>
</dbReference>
<evidence type="ECO:0000313" key="3">
    <source>
        <dbReference type="EMBL" id="KAF7272676.1"/>
    </source>
</evidence>
<evidence type="ECO:0000256" key="2">
    <source>
        <dbReference type="SAM" id="Phobius"/>
    </source>
</evidence>
<name>A0A834I4T2_RHYFE</name>
<evidence type="ECO:0000313" key="4">
    <source>
        <dbReference type="Proteomes" id="UP000625711"/>
    </source>
</evidence>
<accession>A0A834I4T2</accession>
<protein>
    <submittedName>
        <fullName evidence="3">Uncharacterized protein</fullName>
    </submittedName>
</protein>
<organism evidence="3 4">
    <name type="scientific">Rhynchophorus ferrugineus</name>
    <name type="common">Red palm weevil</name>
    <name type="synonym">Curculio ferrugineus</name>
    <dbReference type="NCBI Taxonomy" id="354439"/>
    <lineage>
        <taxon>Eukaryota</taxon>
        <taxon>Metazoa</taxon>
        <taxon>Ecdysozoa</taxon>
        <taxon>Arthropoda</taxon>
        <taxon>Hexapoda</taxon>
        <taxon>Insecta</taxon>
        <taxon>Pterygota</taxon>
        <taxon>Neoptera</taxon>
        <taxon>Endopterygota</taxon>
        <taxon>Coleoptera</taxon>
        <taxon>Polyphaga</taxon>
        <taxon>Cucujiformia</taxon>
        <taxon>Curculionidae</taxon>
        <taxon>Dryophthorinae</taxon>
        <taxon>Rhynchophorus</taxon>
    </lineage>
</organism>
<keyword evidence="4" id="KW-1185">Reference proteome</keyword>
<keyword evidence="2" id="KW-0812">Transmembrane</keyword>
<reference evidence="3" key="1">
    <citation type="submission" date="2020-08" db="EMBL/GenBank/DDBJ databases">
        <title>Genome sequencing and assembly of the red palm weevil Rhynchophorus ferrugineus.</title>
        <authorList>
            <person name="Dias G.B."/>
            <person name="Bergman C.M."/>
            <person name="Manee M."/>
        </authorList>
    </citation>
    <scope>NUCLEOTIDE SEQUENCE</scope>
    <source>
        <strain evidence="3">AA-2017</strain>
        <tissue evidence="3">Whole larva</tissue>
    </source>
</reference>
<keyword evidence="2" id="KW-0472">Membrane</keyword>